<dbReference type="PROSITE" id="PS51257">
    <property type="entry name" value="PROKAR_LIPOPROTEIN"/>
    <property type="match status" value="1"/>
</dbReference>
<evidence type="ECO:0000313" key="3">
    <source>
        <dbReference type="Proteomes" id="UP000799439"/>
    </source>
</evidence>
<dbReference type="EMBL" id="ML996091">
    <property type="protein sequence ID" value="KAF2149210.1"/>
    <property type="molecule type" value="Genomic_DNA"/>
</dbReference>
<keyword evidence="3" id="KW-1185">Reference proteome</keyword>
<accession>A0A9P4IVF3</accession>
<keyword evidence="1" id="KW-0812">Transmembrane</keyword>
<gene>
    <name evidence="2" type="ORF">K461DRAFT_42664</name>
</gene>
<reference evidence="2" key="1">
    <citation type="journal article" date="2020" name="Stud. Mycol.">
        <title>101 Dothideomycetes genomes: a test case for predicting lifestyles and emergence of pathogens.</title>
        <authorList>
            <person name="Haridas S."/>
            <person name="Albert R."/>
            <person name="Binder M."/>
            <person name="Bloem J."/>
            <person name="Labutti K."/>
            <person name="Salamov A."/>
            <person name="Andreopoulos B."/>
            <person name="Baker S."/>
            <person name="Barry K."/>
            <person name="Bills G."/>
            <person name="Bluhm B."/>
            <person name="Cannon C."/>
            <person name="Castanera R."/>
            <person name="Culley D."/>
            <person name="Daum C."/>
            <person name="Ezra D."/>
            <person name="Gonzalez J."/>
            <person name="Henrissat B."/>
            <person name="Kuo A."/>
            <person name="Liang C."/>
            <person name="Lipzen A."/>
            <person name="Lutzoni F."/>
            <person name="Magnuson J."/>
            <person name="Mondo S."/>
            <person name="Nolan M."/>
            <person name="Ohm R."/>
            <person name="Pangilinan J."/>
            <person name="Park H.-J."/>
            <person name="Ramirez L."/>
            <person name="Alfaro M."/>
            <person name="Sun H."/>
            <person name="Tritt A."/>
            <person name="Yoshinaga Y."/>
            <person name="Zwiers L.-H."/>
            <person name="Turgeon B."/>
            <person name="Goodwin S."/>
            <person name="Spatafora J."/>
            <person name="Crous P."/>
            <person name="Grigoriev I."/>
        </authorList>
    </citation>
    <scope>NUCLEOTIDE SEQUENCE</scope>
    <source>
        <strain evidence="2">CBS 260.36</strain>
    </source>
</reference>
<feature type="transmembrane region" description="Helical" evidence="1">
    <location>
        <begin position="177"/>
        <end position="200"/>
    </location>
</feature>
<comment type="caution">
    <text evidence="2">The sequence shown here is derived from an EMBL/GenBank/DDBJ whole genome shotgun (WGS) entry which is preliminary data.</text>
</comment>
<organism evidence="2 3">
    <name type="scientific">Myriangium duriaei CBS 260.36</name>
    <dbReference type="NCBI Taxonomy" id="1168546"/>
    <lineage>
        <taxon>Eukaryota</taxon>
        <taxon>Fungi</taxon>
        <taxon>Dikarya</taxon>
        <taxon>Ascomycota</taxon>
        <taxon>Pezizomycotina</taxon>
        <taxon>Dothideomycetes</taxon>
        <taxon>Dothideomycetidae</taxon>
        <taxon>Myriangiales</taxon>
        <taxon>Myriangiaceae</taxon>
        <taxon>Myriangium</taxon>
    </lineage>
</organism>
<dbReference type="AlphaFoldDB" id="A0A9P4IVF3"/>
<evidence type="ECO:0000256" key="1">
    <source>
        <dbReference type="SAM" id="Phobius"/>
    </source>
</evidence>
<name>A0A9P4IVF3_9PEZI</name>
<keyword evidence="1" id="KW-1133">Transmembrane helix</keyword>
<protein>
    <submittedName>
        <fullName evidence="2">Uncharacterized protein</fullName>
    </submittedName>
</protein>
<sequence length="210" mass="23397">MRLRRRPRELAERHSSALGQSCSHTWWGTGCEGIGCVEDGRALPRSAGPAAVTAWCLAWPKAHRTEGSAGRAAVLSHNLIYQSEKSLTLLTRHHSVRLFMPSTIRNRAPRWAGLTSMRTERHEMLLGDYHSLASLVRYQQPICPILCYGGAALVCAGGVSPIETCWFEKVKTAKCSFWYMSVLLYIGGLATCVRTVSYVAELRLCYQHNC</sequence>
<evidence type="ECO:0000313" key="2">
    <source>
        <dbReference type="EMBL" id="KAF2149210.1"/>
    </source>
</evidence>
<keyword evidence="1" id="KW-0472">Membrane</keyword>
<dbReference type="Proteomes" id="UP000799439">
    <property type="component" value="Unassembled WGS sequence"/>
</dbReference>
<proteinExistence type="predicted"/>